<accession>A0A1V9FYS6</accession>
<dbReference type="AlphaFoldDB" id="A0A1V9FYS6"/>
<evidence type="ECO:0000313" key="2">
    <source>
        <dbReference type="EMBL" id="OQP63482.1"/>
    </source>
</evidence>
<evidence type="ECO:0000256" key="1">
    <source>
        <dbReference type="SAM" id="Phobius"/>
    </source>
</evidence>
<name>A0A1V9FYS6_9BACT</name>
<dbReference type="EMBL" id="LVYD01000045">
    <property type="protein sequence ID" value="OQP63482.1"/>
    <property type="molecule type" value="Genomic_DNA"/>
</dbReference>
<dbReference type="OrthoDB" id="678276at2"/>
<keyword evidence="3" id="KW-1185">Reference proteome</keyword>
<comment type="caution">
    <text evidence="2">The sequence shown here is derived from an EMBL/GenBank/DDBJ whole genome shotgun (WGS) entry which is preliminary data.</text>
</comment>
<organism evidence="2 3">
    <name type="scientific">Niastella vici</name>
    <dbReference type="NCBI Taxonomy" id="1703345"/>
    <lineage>
        <taxon>Bacteria</taxon>
        <taxon>Pseudomonadati</taxon>
        <taxon>Bacteroidota</taxon>
        <taxon>Chitinophagia</taxon>
        <taxon>Chitinophagales</taxon>
        <taxon>Chitinophagaceae</taxon>
        <taxon>Niastella</taxon>
    </lineage>
</organism>
<keyword evidence="1" id="KW-0472">Membrane</keyword>
<keyword evidence="1" id="KW-1133">Transmembrane helix</keyword>
<evidence type="ECO:0000313" key="3">
    <source>
        <dbReference type="Proteomes" id="UP000192796"/>
    </source>
</evidence>
<dbReference type="RefSeq" id="WP_081147745.1">
    <property type="nucleotide sequence ID" value="NZ_LVYD01000045.1"/>
</dbReference>
<proteinExistence type="predicted"/>
<keyword evidence="1" id="KW-0812">Transmembrane</keyword>
<reference evidence="2 3" key="1">
    <citation type="submission" date="2016-03" db="EMBL/GenBank/DDBJ databases">
        <title>Niastella vici sp. nov., isolated from farmland soil.</title>
        <authorList>
            <person name="Chen L."/>
            <person name="Wang D."/>
            <person name="Yang S."/>
            <person name="Wang G."/>
        </authorList>
    </citation>
    <scope>NUCLEOTIDE SEQUENCE [LARGE SCALE GENOMIC DNA]</scope>
    <source>
        <strain evidence="2 3">DJ57</strain>
    </source>
</reference>
<dbReference type="STRING" id="1703345.A3860_24380"/>
<gene>
    <name evidence="2" type="ORF">A3860_24380</name>
</gene>
<protein>
    <submittedName>
        <fullName evidence="2">Uncharacterized protein</fullName>
    </submittedName>
</protein>
<dbReference type="Proteomes" id="UP000192796">
    <property type="component" value="Unassembled WGS sequence"/>
</dbReference>
<feature type="transmembrane region" description="Helical" evidence="1">
    <location>
        <begin position="6"/>
        <end position="28"/>
    </location>
</feature>
<sequence length="139" mass="15346">MKKSTIVVAVLGAFLVVTLIVGYIIVYSKGEDSYNLIRSIGPISKVEITYGGAQGEMITISDRAILDSLNVTLDNLGNSIRVNIAKANDVYAFIVVYKRGKSGSMEVVHSQYTGWVLIVGNYKFKNDYVFGLVQRYLPK</sequence>